<dbReference type="GO" id="GO:0043590">
    <property type="term" value="C:bacterial nucleoid"/>
    <property type="evidence" value="ECO:0007669"/>
    <property type="project" value="TreeGrafter"/>
</dbReference>
<dbReference type="EMBL" id="VKAD01000001">
    <property type="protein sequence ID" value="TXR54911.1"/>
    <property type="molecule type" value="Genomic_DNA"/>
</dbReference>
<dbReference type="InterPro" id="IPR003717">
    <property type="entry name" value="RecO"/>
</dbReference>
<evidence type="ECO:0000313" key="2">
    <source>
        <dbReference type="Proteomes" id="UP000321764"/>
    </source>
</evidence>
<name>A0A5C8ZCL2_9GAMM</name>
<proteinExistence type="predicted"/>
<dbReference type="PANTHER" id="PTHR33991:SF1">
    <property type="entry name" value="DNA REPAIR PROTEIN RECO"/>
    <property type="match status" value="1"/>
</dbReference>
<protein>
    <recommendedName>
        <fullName evidence="3">DNA repair protein RecO</fullName>
    </recommendedName>
</protein>
<accession>A0A5C8ZCL2</accession>
<dbReference type="SUPFAM" id="SSF57863">
    <property type="entry name" value="ArfGap/RecO-like zinc finger"/>
    <property type="match status" value="1"/>
</dbReference>
<dbReference type="AlphaFoldDB" id="A0A5C8ZCL2"/>
<reference evidence="1 2" key="1">
    <citation type="submission" date="2019-07" db="EMBL/GenBank/DDBJ databases">
        <title>Reinekea sp. strain SSH23 genome sequencing and assembly.</title>
        <authorList>
            <person name="Kim I."/>
        </authorList>
    </citation>
    <scope>NUCLEOTIDE SEQUENCE [LARGE SCALE GENOMIC DNA]</scope>
    <source>
        <strain evidence="1 2">SSH23</strain>
    </source>
</reference>
<sequence length="226" mass="26028">MKRSIVTRAFLLVARPYKESDYLCDFWTETEGRVRCKLSCEPPEPYREIDIKMNTKHSLANASNFRYTGALLVDTNQARILAFYVNELLYRLLPLGQADRQLFGTYISTLLHLNESLFIQASLRFFEQAVLATLGQALDYQRSADSQLIEAQRNYRFDPQRGFIADSQGRYSGAMILAISQQDYSFAGALSLARECQRQIIDQLLLANNTRLESRAWPMDFLITKK</sequence>
<keyword evidence="2" id="KW-1185">Reference proteome</keyword>
<dbReference type="InterPro" id="IPR037278">
    <property type="entry name" value="ARFGAP/RecO"/>
</dbReference>
<comment type="caution">
    <text evidence="1">The sequence shown here is derived from an EMBL/GenBank/DDBJ whole genome shotgun (WGS) entry which is preliminary data.</text>
</comment>
<dbReference type="RefSeq" id="WP_147714311.1">
    <property type="nucleotide sequence ID" value="NZ_VKAD01000001.1"/>
</dbReference>
<evidence type="ECO:0008006" key="3">
    <source>
        <dbReference type="Google" id="ProtNLM"/>
    </source>
</evidence>
<dbReference type="InterPro" id="IPR042242">
    <property type="entry name" value="RecO_C"/>
</dbReference>
<dbReference type="OrthoDB" id="9804792at2"/>
<gene>
    <name evidence="1" type="ORF">FME95_00430</name>
</gene>
<dbReference type="GO" id="GO:0006302">
    <property type="term" value="P:double-strand break repair"/>
    <property type="evidence" value="ECO:0007669"/>
    <property type="project" value="TreeGrafter"/>
</dbReference>
<evidence type="ECO:0000313" key="1">
    <source>
        <dbReference type="EMBL" id="TXR54911.1"/>
    </source>
</evidence>
<organism evidence="1 2">
    <name type="scientific">Reinekea thalattae</name>
    <dbReference type="NCBI Taxonomy" id="2593301"/>
    <lineage>
        <taxon>Bacteria</taxon>
        <taxon>Pseudomonadati</taxon>
        <taxon>Pseudomonadota</taxon>
        <taxon>Gammaproteobacteria</taxon>
        <taxon>Oceanospirillales</taxon>
        <taxon>Saccharospirillaceae</taxon>
        <taxon>Reinekea</taxon>
    </lineage>
</organism>
<dbReference type="PANTHER" id="PTHR33991">
    <property type="entry name" value="DNA REPAIR PROTEIN RECO"/>
    <property type="match status" value="1"/>
</dbReference>
<dbReference type="GO" id="GO:0006310">
    <property type="term" value="P:DNA recombination"/>
    <property type="evidence" value="ECO:0007669"/>
    <property type="project" value="InterPro"/>
</dbReference>
<dbReference type="Gene3D" id="1.20.1440.120">
    <property type="entry name" value="Recombination protein O, C-terminal domain"/>
    <property type="match status" value="1"/>
</dbReference>
<dbReference type="Pfam" id="PF02565">
    <property type="entry name" value="RecO_C"/>
    <property type="match status" value="1"/>
</dbReference>
<dbReference type="Proteomes" id="UP000321764">
    <property type="component" value="Unassembled WGS sequence"/>
</dbReference>